<dbReference type="AlphaFoldDB" id="X1DJ86"/>
<dbReference type="PANTHER" id="PTHR46124">
    <property type="entry name" value="D-AMINOACYL-TRNA DEACYLASE"/>
    <property type="match status" value="1"/>
</dbReference>
<name>X1DJ86_9ZZZZ</name>
<organism evidence="1">
    <name type="scientific">marine sediment metagenome</name>
    <dbReference type="NCBI Taxonomy" id="412755"/>
    <lineage>
        <taxon>unclassified sequences</taxon>
        <taxon>metagenomes</taxon>
        <taxon>ecological metagenomes</taxon>
    </lineage>
</organism>
<dbReference type="EMBL" id="BART01029574">
    <property type="protein sequence ID" value="GAH08360.1"/>
    <property type="molecule type" value="Genomic_DNA"/>
</dbReference>
<proteinExistence type="predicted"/>
<accession>X1DJ86</accession>
<dbReference type="SUPFAM" id="SSF51556">
    <property type="entry name" value="Metallo-dependent hydrolases"/>
    <property type="match status" value="1"/>
</dbReference>
<dbReference type="GO" id="GO:0016788">
    <property type="term" value="F:hydrolase activity, acting on ester bonds"/>
    <property type="evidence" value="ECO:0007669"/>
    <property type="project" value="InterPro"/>
</dbReference>
<gene>
    <name evidence="1" type="ORF">S01H4_51853</name>
</gene>
<evidence type="ECO:0000313" key="1">
    <source>
        <dbReference type="EMBL" id="GAH08360.1"/>
    </source>
</evidence>
<sequence length="76" mass="8836">FAKHIELSFDTGKPLVIHMRDCESDILEMLDKRRQKGRIIGIMHSFTGSWETAQQCLSWGMYISFAGMVTFKKPER</sequence>
<dbReference type="InterPro" id="IPR001130">
    <property type="entry name" value="TatD-like"/>
</dbReference>
<reference evidence="1" key="1">
    <citation type="journal article" date="2014" name="Front. Microbiol.">
        <title>High frequency of phylogenetically diverse reductive dehalogenase-homologous genes in deep subseafloor sedimentary metagenomes.</title>
        <authorList>
            <person name="Kawai M."/>
            <person name="Futagami T."/>
            <person name="Toyoda A."/>
            <person name="Takaki Y."/>
            <person name="Nishi S."/>
            <person name="Hori S."/>
            <person name="Arai W."/>
            <person name="Tsubouchi T."/>
            <person name="Morono Y."/>
            <person name="Uchiyama I."/>
            <person name="Ito T."/>
            <person name="Fujiyama A."/>
            <person name="Inagaki F."/>
            <person name="Takami H."/>
        </authorList>
    </citation>
    <scope>NUCLEOTIDE SEQUENCE</scope>
    <source>
        <strain evidence="1">Expedition CK06-06</strain>
    </source>
</reference>
<dbReference type="PANTHER" id="PTHR46124:SF2">
    <property type="entry name" value="D-AMINOACYL-TRNA DEACYLASE"/>
    <property type="match status" value="1"/>
</dbReference>
<comment type="caution">
    <text evidence="1">The sequence shown here is derived from an EMBL/GenBank/DDBJ whole genome shotgun (WGS) entry which is preliminary data.</text>
</comment>
<protein>
    <submittedName>
        <fullName evidence="1">Uncharacterized protein</fullName>
    </submittedName>
</protein>
<dbReference type="GO" id="GO:0005829">
    <property type="term" value="C:cytosol"/>
    <property type="evidence" value="ECO:0007669"/>
    <property type="project" value="TreeGrafter"/>
</dbReference>
<dbReference type="Pfam" id="PF01026">
    <property type="entry name" value="TatD_DNase"/>
    <property type="match status" value="1"/>
</dbReference>
<feature type="non-terminal residue" evidence="1">
    <location>
        <position position="1"/>
    </location>
</feature>
<dbReference type="InterPro" id="IPR032466">
    <property type="entry name" value="Metal_Hydrolase"/>
</dbReference>
<dbReference type="Gene3D" id="3.20.20.140">
    <property type="entry name" value="Metal-dependent hydrolases"/>
    <property type="match status" value="1"/>
</dbReference>